<comment type="caution">
    <text evidence="1">The sequence shown here is derived from an EMBL/GenBank/DDBJ whole genome shotgun (WGS) entry which is preliminary data.</text>
</comment>
<evidence type="ECO:0000313" key="1">
    <source>
        <dbReference type="EMBL" id="NOJ74338.1"/>
    </source>
</evidence>
<dbReference type="PROSITE" id="PS51257">
    <property type="entry name" value="PROKAR_LIPOPROTEIN"/>
    <property type="match status" value="1"/>
</dbReference>
<reference evidence="1 2" key="1">
    <citation type="submission" date="2020-05" db="EMBL/GenBank/DDBJ databases">
        <title>Tigecycline resistant gene in Empedobacter stercoris.</title>
        <authorList>
            <person name="Chen Y."/>
            <person name="Cheng Y."/>
            <person name="Zhou K."/>
        </authorList>
    </citation>
    <scope>NUCLEOTIDE SEQUENCE [LARGE SCALE GENOMIC DNA]</scope>
    <source>
        <strain evidence="1 2">ES202</strain>
    </source>
</reference>
<protein>
    <submittedName>
        <fullName evidence="1">Uncharacterized protein</fullName>
    </submittedName>
</protein>
<dbReference type="RefSeq" id="WP_171621661.1">
    <property type="nucleotide sequence ID" value="NZ_CBCRZD010000011.1"/>
</dbReference>
<proteinExistence type="predicted"/>
<keyword evidence="2" id="KW-1185">Reference proteome</keyword>
<dbReference type="Proteomes" id="UP000580344">
    <property type="component" value="Unassembled WGS sequence"/>
</dbReference>
<dbReference type="EMBL" id="JABFOQ010000001">
    <property type="protein sequence ID" value="NOJ74338.1"/>
    <property type="molecule type" value="Genomic_DNA"/>
</dbReference>
<name>A0ABX1WIF3_9FLAO</name>
<organism evidence="1 2">
    <name type="scientific">Empedobacter stercoris</name>
    <dbReference type="NCBI Taxonomy" id="1628248"/>
    <lineage>
        <taxon>Bacteria</taxon>
        <taxon>Pseudomonadati</taxon>
        <taxon>Bacteroidota</taxon>
        <taxon>Flavobacteriia</taxon>
        <taxon>Flavobacteriales</taxon>
        <taxon>Weeksellaceae</taxon>
        <taxon>Empedobacter</taxon>
    </lineage>
</organism>
<gene>
    <name evidence="1" type="ORF">HMH06_00510</name>
</gene>
<accession>A0ABX1WIF3</accession>
<sequence>MKYIKFSFFILLLSFQSCLWQEDDSKHYSCSFTVDVTDWNKTLNNCKYTVTINNRGMMNEKGIFQFKFKNASKIYSKHSAIYTIQEGINTIPIEISNCNFADEIIDVCFMQYK</sequence>
<evidence type="ECO:0000313" key="2">
    <source>
        <dbReference type="Proteomes" id="UP000580344"/>
    </source>
</evidence>